<evidence type="ECO:0000313" key="2">
    <source>
        <dbReference type="Proteomes" id="UP000805193"/>
    </source>
</evidence>
<organism evidence="1 2">
    <name type="scientific">Ixodes persulcatus</name>
    <name type="common">Taiga tick</name>
    <dbReference type="NCBI Taxonomy" id="34615"/>
    <lineage>
        <taxon>Eukaryota</taxon>
        <taxon>Metazoa</taxon>
        <taxon>Ecdysozoa</taxon>
        <taxon>Arthropoda</taxon>
        <taxon>Chelicerata</taxon>
        <taxon>Arachnida</taxon>
        <taxon>Acari</taxon>
        <taxon>Parasitiformes</taxon>
        <taxon>Ixodida</taxon>
        <taxon>Ixodoidea</taxon>
        <taxon>Ixodidae</taxon>
        <taxon>Ixodinae</taxon>
        <taxon>Ixodes</taxon>
    </lineage>
</organism>
<proteinExistence type="predicted"/>
<protein>
    <submittedName>
        <fullName evidence="1">Uncharacterized protein</fullName>
    </submittedName>
</protein>
<keyword evidence="2" id="KW-1185">Reference proteome</keyword>
<reference evidence="1 2" key="1">
    <citation type="journal article" date="2020" name="Cell">
        <title>Large-Scale Comparative Analyses of Tick Genomes Elucidate Their Genetic Diversity and Vector Capacities.</title>
        <authorList>
            <consortium name="Tick Genome and Microbiome Consortium (TIGMIC)"/>
            <person name="Jia N."/>
            <person name="Wang J."/>
            <person name="Shi W."/>
            <person name="Du L."/>
            <person name="Sun Y."/>
            <person name="Zhan W."/>
            <person name="Jiang J.F."/>
            <person name="Wang Q."/>
            <person name="Zhang B."/>
            <person name="Ji P."/>
            <person name="Bell-Sakyi L."/>
            <person name="Cui X.M."/>
            <person name="Yuan T.T."/>
            <person name="Jiang B.G."/>
            <person name="Yang W.F."/>
            <person name="Lam T.T."/>
            <person name="Chang Q.C."/>
            <person name="Ding S.J."/>
            <person name="Wang X.J."/>
            <person name="Zhu J.G."/>
            <person name="Ruan X.D."/>
            <person name="Zhao L."/>
            <person name="Wei J.T."/>
            <person name="Ye R.Z."/>
            <person name="Que T.C."/>
            <person name="Du C.H."/>
            <person name="Zhou Y.H."/>
            <person name="Cheng J.X."/>
            <person name="Dai P.F."/>
            <person name="Guo W.B."/>
            <person name="Han X.H."/>
            <person name="Huang E.J."/>
            <person name="Li L.F."/>
            <person name="Wei W."/>
            <person name="Gao Y.C."/>
            <person name="Liu J.Z."/>
            <person name="Shao H.Z."/>
            <person name="Wang X."/>
            <person name="Wang C.C."/>
            <person name="Yang T.C."/>
            <person name="Huo Q.B."/>
            <person name="Li W."/>
            <person name="Chen H.Y."/>
            <person name="Chen S.E."/>
            <person name="Zhou L.G."/>
            <person name="Ni X.B."/>
            <person name="Tian J.H."/>
            <person name="Sheng Y."/>
            <person name="Liu T."/>
            <person name="Pan Y.S."/>
            <person name="Xia L.Y."/>
            <person name="Li J."/>
            <person name="Zhao F."/>
            <person name="Cao W.C."/>
        </authorList>
    </citation>
    <scope>NUCLEOTIDE SEQUENCE [LARGE SCALE GENOMIC DNA]</scope>
    <source>
        <strain evidence="1">Iper-2018</strain>
    </source>
</reference>
<accession>A0AC60P088</accession>
<name>A0AC60P088_IXOPE</name>
<dbReference type="Proteomes" id="UP000805193">
    <property type="component" value="Unassembled WGS sequence"/>
</dbReference>
<evidence type="ECO:0000313" key="1">
    <source>
        <dbReference type="EMBL" id="KAG0412713.1"/>
    </source>
</evidence>
<gene>
    <name evidence="1" type="ORF">HPB47_010158</name>
</gene>
<dbReference type="EMBL" id="JABSTQ010011329">
    <property type="protein sequence ID" value="KAG0412713.1"/>
    <property type="molecule type" value="Genomic_DNA"/>
</dbReference>
<sequence length="238" mass="27077">MTSAPSRATVERQQCPPGLEYLQLIDQMLVHQQIQFIELLVGYEQANKYVVKNTMGQFIFFGVEESDCIVRCLCGQNRPFELRLLDHTSREVIRLFRPLRCSSGLCFCCLQDMSVQAPPGNVVGYVKQNCSIIYPYFSILDANRKLVLLVKGPFITSSCFGDVVFNIFTPDEKHKVGVITKNWTGIFKEMLTDVDNFTVVFPIDLDVKFKAVLLGCTFLIETREKEVMSTTQQMQIGC</sequence>
<comment type="caution">
    <text evidence="1">The sequence shown here is derived from an EMBL/GenBank/DDBJ whole genome shotgun (WGS) entry which is preliminary data.</text>
</comment>